<evidence type="ECO:0000259" key="1">
    <source>
        <dbReference type="PROSITE" id="PS50042"/>
    </source>
</evidence>
<accession>A0A1I4W4M1</accession>
<dbReference type="GO" id="GO:0016301">
    <property type="term" value="F:kinase activity"/>
    <property type="evidence" value="ECO:0007669"/>
    <property type="project" value="UniProtKB-KW"/>
</dbReference>
<keyword evidence="2" id="KW-0418">Kinase</keyword>
<keyword evidence="3" id="KW-1185">Reference proteome</keyword>
<dbReference type="PROSITE" id="PS50042">
    <property type="entry name" value="CNMP_BINDING_3"/>
    <property type="match status" value="1"/>
</dbReference>
<name>A0A1I4W4M1_CHROL</name>
<evidence type="ECO:0000313" key="3">
    <source>
        <dbReference type="Proteomes" id="UP000198769"/>
    </source>
</evidence>
<sequence length="212" mass="25647">MWVLLKIFRHTITPSLDTMKNILNEYSKYGPLFLVDEEHYEEFCSYLHETVYKKTDFFLKEGEECQYLGFLKSGFMRTFYINEGGEDVNFNFHFDNYFFTDYESILCHTRSKMNIKAVKDSEVLLLHKDDLQKLYRKDAYWQEFGRKMTEVIYLNAKKRIEELLYYSPERRYNNLLTENPKIFQLVAQKHIASYLGVKPQSLSRIRNRTLKR</sequence>
<dbReference type="Pfam" id="PF00027">
    <property type="entry name" value="cNMP_binding"/>
    <property type="match status" value="1"/>
</dbReference>
<dbReference type="InterPro" id="IPR000595">
    <property type="entry name" value="cNMP-bd_dom"/>
</dbReference>
<dbReference type="AlphaFoldDB" id="A0A1I4W4M1"/>
<reference evidence="3" key="1">
    <citation type="submission" date="2016-10" db="EMBL/GenBank/DDBJ databases">
        <authorList>
            <person name="Varghese N."/>
            <person name="Submissions S."/>
        </authorList>
    </citation>
    <scope>NUCLEOTIDE SEQUENCE [LARGE SCALE GENOMIC DNA]</scope>
    <source>
        <strain evidence="3">DSM 25575</strain>
    </source>
</reference>
<gene>
    <name evidence="2" type="ORF">SAMN05421594_0928</name>
</gene>
<protein>
    <submittedName>
        <fullName evidence="2">cAMP-binding domain of CRP or a regulatory subunit of cAMP-dependent protein kinases</fullName>
    </submittedName>
</protein>
<dbReference type="SUPFAM" id="SSF51206">
    <property type="entry name" value="cAMP-binding domain-like"/>
    <property type="match status" value="1"/>
</dbReference>
<dbReference type="Proteomes" id="UP000198769">
    <property type="component" value="Unassembled WGS sequence"/>
</dbReference>
<dbReference type="EMBL" id="FOVD01000001">
    <property type="protein sequence ID" value="SFN08654.1"/>
    <property type="molecule type" value="Genomic_DNA"/>
</dbReference>
<proteinExistence type="predicted"/>
<dbReference type="CDD" id="cd00038">
    <property type="entry name" value="CAP_ED"/>
    <property type="match status" value="1"/>
</dbReference>
<dbReference type="InterPro" id="IPR018490">
    <property type="entry name" value="cNMP-bd_dom_sf"/>
</dbReference>
<evidence type="ECO:0000313" key="2">
    <source>
        <dbReference type="EMBL" id="SFN08654.1"/>
    </source>
</evidence>
<feature type="domain" description="Cyclic nucleotide-binding" evidence="1">
    <location>
        <begin position="35"/>
        <end position="134"/>
    </location>
</feature>
<dbReference type="InterPro" id="IPR014710">
    <property type="entry name" value="RmlC-like_jellyroll"/>
</dbReference>
<organism evidence="2 3">
    <name type="scientific">Chryseobacterium oleae</name>
    <dbReference type="NCBI Taxonomy" id="491207"/>
    <lineage>
        <taxon>Bacteria</taxon>
        <taxon>Pseudomonadati</taxon>
        <taxon>Bacteroidota</taxon>
        <taxon>Flavobacteriia</taxon>
        <taxon>Flavobacteriales</taxon>
        <taxon>Weeksellaceae</taxon>
        <taxon>Chryseobacterium group</taxon>
        <taxon>Chryseobacterium</taxon>
    </lineage>
</organism>
<dbReference type="Gene3D" id="2.60.120.10">
    <property type="entry name" value="Jelly Rolls"/>
    <property type="match status" value="1"/>
</dbReference>
<keyword evidence="2" id="KW-0808">Transferase</keyword>